<accession>A0A443SIY2</accession>
<dbReference type="InterPro" id="IPR036291">
    <property type="entry name" value="NAD(P)-bd_dom_sf"/>
</dbReference>
<dbReference type="FunFam" id="3.40.50.720:FF:000084">
    <property type="entry name" value="Short-chain dehydrogenase reductase"/>
    <property type="match status" value="1"/>
</dbReference>
<proteinExistence type="predicted"/>
<name>A0A443SIY2_9ACAR</name>
<protein>
    <submittedName>
        <fullName evidence="1">3-oxoacyl-[acyl-carrier-protein] reductase FabG-like isoform X2</fullName>
    </submittedName>
</protein>
<dbReference type="AlphaFoldDB" id="A0A443SIY2"/>
<reference evidence="1 2" key="1">
    <citation type="journal article" date="2018" name="Gigascience">
        <title>Genomes of trombidid mites reveal novel predicted allergens and laterally-transferred genes associated with secondary metabolism.</title>
        <authorList>
            <person name="Dong X."/>
            <person name="Chaisiri K."/>
            <person name="Xia D."/>
            <person name="Armstrong S.D."/>
            <person name="Fang Y."/>
            <person name="Donnelly M.J."/>
            <person name="Kadowaki T."/>
            <person name="McGarry J.W."/>
            <person name="Darby A.C."/>
            <person name="Makepeace B.L."/>
        </authorList>
    </citation>
    <scope>NUCLEOTIDE SEQUENCE [LARGE SCALE GENOMIC DNA]</scope>
    <source>
        <strain evidence="1">UoL-UT</strain>
    </source>
</reference>
<dbReference type="Proteomes" id="UP000288716">
    <property type="component" value="Unassembled WGS sequence"/>
</dbReference>
<dbReference type="Pfam" id="PF13561">
    <property type="entry name" value="adh_short_C2"/>
    <property type="match status" value="1"/>
</dbReference>
<organism evidence="1 2">
    <name type="scientific">Leptotrombidium deliense</name>
    <dbReference type="NCBI Taxonomy" id="299467"/>
    <lineage>
        <taxon>Eukaryota</taxon>
        <taxon>Metazoa</taxon>
        <taxon>Ecdysozoa</taxon>
        <taxon>Arthropoda</taxon>
        <taxon>Chelicerata</taxon>
        <taxon>Arachnida</taxon>
        <taxon>Acari</taxon>
        <taxon>Acariformes</taxon>
        <taxon>Trombidiformes</taxon>
        <taxon>Prostigmata</taxon>
        <taxon>Anystina</taxon>
        <taxon>Parasitengona</taxon>
        <taxon>Trombiculoidea</taxon>
        <taxon>Trombiculidae</taxon>
        <taxon>Leptotrombidium</taxon>
    </lineage>
</organism>
<dbReference type="PANTHER" id="PTHR43975:SF2">
    <property type="entry name" value="EG:BACR7A4.14 PROTEIN-RELATED"/>
    <property type="match status" value="1"/>
</dbReference>
<dbReference type="VEuPathDB" id="VectorBase:LDEU004555"/>
<dbReference type="OrthoDB" id="6504928at2759"/>
<keyword evidence="2" id="KW-1185">Reference proteome</keyword>
<dbReference type="Gene3D" id="3.40.50.720">
    <property type="entry name" value="NAD(P)-binding Rossmann-like Domain"/>
    <property type="match status" value="1"/>
</dbReference>
<dbReference type="STRING" id="299467.A0A443SIY2"/>
<sequence>MYGEEFEDKVVLVTGSQQGLGESTVLLFASLGSKIVITDLVKDEIEKVALKCQSVSPKKYKPLTVVCDLTSEDEIKKLVKETIDTFGRLDVLVNNAGYYTEGNVLQPEVLKIWDNHCLVNVRAIMNLCHLFLPYLVETKGCIITVTNIPVAFYPEYYVCATTSRAAADMFTKNMAAQFASKGVRVNTVHVGGIDTPGFGRMAHAEEKRKVLLEITPLRRLAQPKEIAKAIWFLASSGASFMTGISLTVDGGAILL</sequence>
<comment type="caution">
    <text evidence="1">The sequence shown here is derived from an EMBL/GenBank/DDBJ whole genome shotgun (WGS) entry which is preliminary data.</text>
</comment>
<gene>
    <name evidence="1" type="ORF">B4U80_03955</name>
</gene>
<dbReference type="InterPro" id="IPR002347">
    <property type="entry name" value="SDR_fam"/>
</dbReference>
<dbReference type="PRINTS" id="PR00080">
    <property type="entry name" value="SDRFAMILY"/>
</dbReference>
<dbReference type="PANTHER" id="PTHR43975">
    <property type="entry name" value="ZGC:101858"/>
    <property type="match status" value="1"/>
</dbReference>
<dbReference type="PRINTS" id="PR00081">
    <property type="entry name" value="GDHRDH"/>
</dbReference>
<evidence type="ECO:0000313" key="1">
    <source>
        <dbReference type="EMBL" id="RWS27484.1"/>
    </source>
</evidence>
<evidence type="ECO:0000313" key="2">
    <source>
        <dbReference type="Proteomes" id="UP000288716"/>
    </source>
</evidence>
<dbReference type="SUPFAM" id="SSF51735">
    <property type="entry name" value="NAD(P)-binding Rossmann-fold domains"/>
    <property type="match status" value="1"/>
</dbReference>
<dbReference type="EMBL" id="NCKV01001982">
    <property type="protein sequence ID" value="RWS27484.1"/>
    <property type="molecule type" value="Genomic_DNA"/>
</dbReference>